<keyword evidence="2" id="KW-0805">Transcription regulation</keyword>
<protein>
    <submittedName>
        <fullName evidence="6">Transcriptional regulator</fullName>
    </submittedName>
</protein>
<comment type="similarity">
    <text evidence="1">Belongs to the LysR transcriptional regulatory family.</text>
</comment>
<dbReference type="InterPro" id="IPR005119">
    <property type="entry name" value="LysR_subst-bd"/>
</dbReference>
<dbReference type="PROSITE" id="PS50931">
    <property type="entry name" value="HTH_LYSR"/>
    <property type="match status" value="1"/>
</dbReference>
<comment type="caution">
    <text evidence="6">The sequence shown here is derived from an EMBL/GenBank/DDBJ whole genome shotgun (WGS) entry which is preliminary data.</text>
</comment>
<dbReference type="CDD" id="cd08417">
    <property type="entry name" value="PBP2_Nitroaromatics_like"/>
    <property type="match status" value="1"/>
</dbReference>
<dbReference type="InterPro" id="IPR050389">
    <property type="entry name" value="LysR-type_TF"/>
</dbReference>
<dbReference type="Pfam" id="PF03466">
    <property type="entry name" value="LysR_substrate"/>
    <property type="match status" value="1"/>
</dbReference>
<sequence length="299" mass="34054">MLKQFDLNLLIIFDALYTHRSVSKAAEVLFISQSACSHALNRLRDSLEDPLFVRVNNQMEPTKRAIRLATYVHQALPLITKGLSQHQTFDPKTSSYQFKLMATDYTQYSLLPELAQLFTTFPKVTLTILPSTQASVEQQLSQENLDFVLGFEHSNFTSSSVAHHTWFSDDYCTIVRQNHPQINGSINLKQFLSAQHIRIAPWGEAEGIVDKVLAKQQCSRHVAIHLPSLLAAPHIVATSDMILTLPRFVAINFSNTLNYQILTPPIELPKYHLNLYWHRTQHGNGAIEWFINLVKSFKS</sequence>
<accession>A0A919BC58</accession>
<proteinExistence type="inferred from homology"/>
<dbReference type="PANTHER" id="PTHR30118">
    <property type="entry name" value="HTH-TYPE TRANSCRIPTIONAL REGULATOR LEUO-RELATED"/>
    <property type="match status" value="1"/>
</dbReference>
<evidence type="ECO:0000256" key="2">
    <source>
        <dbReference type="ARBA" id="ARBA00023015"/>
    </source>
</evidence>
<dbReference type="RefSeq" id="WP_189767248.1">
    <property type="nucleotide sequence ID" value="NZ_BNCK01000001.1"/>
</dbReference>
<keyword evidence="3" id="KW-0238">DNA-binding</keyword>
<dbReference type="Gene3D" id="3.40.190.10">
    <property type="entry name" value="Periplasmic binding protein-like II"/>
    <property type="match status" value="2"/>
</dbReference>
<dbReference type="GO" id="GO:0003700">
    <property type="term" value="F:DNA-binding transcription factor activity"/>
    <property type="evidence" value="ECO:0007669"/>
    <property type="project" value="InterPro"/>
</dbReference>
<dbReference type="SUPFAM" id="SSF53850">
    <property type="entry name" value="Periplasmic binding protein-like II"/>
    <property type="match status" value="1"/>
</dbReference>
<dbReference type="EMBL" id="BNCK01000001">
    <property type="protein sequence ID" value="GHF81619.1"/>
    <property type="molecule type" value="Genomic_DNA"/>
</dbReference>
<dbReference type="Proteomes" id="UP000623842">
    <property type="component" value="Unassembled WGS sequence"/>
</dbReference>
<dbReference type="InterPro" id="IPR036390">
    <property type="entry name" value="WH_DNA-bd_sf"/>
</dbReference>
<dbReference type="InterPro" id="IPR036388">
    <property type="entry name" value="WH-like_DNA-bd_sf"/>
</dbReference>
<evidence type="ECO:0000256" key="4">
    <source>
        <dbReference type="ARBA" id="ARBA00023163"/>
    </source>
</evidence>
<name>A0A919BC58_9GAMM</name>
<feature type="domain" description="HTH lysR-type" evidence="5">
    <location>
        <begin position="5"/>
        <end position="62"/>
    </location>
</feature>
<keyword evidence="4" id="KW-0804">Transcription</keyword>
<dbReference type="Gene3D" id="1.10.10.10">
    <property type="entry name" value="Winged helix-like DNA-binding domain superfamily/Winged helix DNA-binding domain"/>
    <property type="match status" value="1"/>
</dbReference>
<dbReference type="PANTHER" id="PTHR30118:SF15">
    <property type="entry name" value="TRANSCRIPTIONAL REGULATORY PROTEIN"/>
    <property type="match status" value="1"/>
</dbReference>
<evidence type="ECO:0000313" key="6">
    <source>
        <dbReference type="EMBL" id="GHF81619.1"/>
    </source>
</evidence>
<evidence type="ECO:0000256" key="3">
    <source>
        <dbReference type="ARBA" id="ARBA00023125"/>
    </source>
</evidence>
<dbReference type="AlphaFoldDB" id="A0A919BC58"/>
<evidence type="ECO:0000313" key="7">
    <source>
        <dbReference type="Proteomes" id="UP000623842"/>
    </source>
</evidence>
<reference evidence="6" key="1">
    <citation type="journal article" date="2014" name="Int. J. Syst. Evol. Microbiol.">
        <title>Complete genome sequence of Corynebacterium casei LMG S-19264T (=DSM 44701T), isolated from a smear-ripened cheese.</title>
        <authorList>
            <consortium name="US DOE Joint Genome Institute (JGI-PGF)"/>
            <person name="Walter F."/>
            <person name="Albersmeier A."/>
            <person name="Kalinowski J."/>
            <person name="Ruckert C."/>
        </authorList>
    </citation>
    <scope>NUCLEOTIDE SEQUENCE</scope>
    <source>
        <strain evidence="6">KCTC 42731</strain>
    </source>
</reference>
<evidence type="ECO:0000256" key="1">
    <source>
        <dbReference type="ARBA" id="ARBA00009437"/>
    </source>
</evidence>
<keyword evidence="7" id="KW-1185">Reference proteome</keyword>
<organism evidence="6 7">
    <name type="scientific">Thalassotalea marina</name>
    <dbReference type="NCBI Taxonomy" id="1673741"/>
    <lineage>
        <taxon>Bacteria</taxon>
        <taxon>Pseudomonadati</taxon>
        <taxon>Pseudomonadota</taxon>
        <taxon>Gammaproteobacteria</taxon>
        <taxon>Alteromonadales</taxon>
        <taxon>Colwelliaceae</taxon>
        <taxon>Thalassotalea</taxon>
    </lineage>
</organism>
<gene>
    <name evidence="6" type="ORF">GCM10017161_06330</name>
</gene>
<dbReference type="PRINTS" id="PR00039">
    <property type="entry name" value="HTHLYSR"/>
</dbReference>
<dbReference type="SUPFAM" id="SSF46785">
    <property type="entry name" value="Winged helix' DNA-binding domain"/>
    <property type="match status" value="1"/>
</dbReference>
<dbReference type="Pfam" id="PF00126">
    <property type="entry name" value="HTH_1"/>
    <property type="match status" value="1"/>
</dbReference>
<reference evidence="6" key="2">
    <citation type="submission" date="2020-09" db="EMBL/GenBank/DDBJ databases">
        <authorList>
            <person name="Sun Q."/>
            <person name="Kim S."/>
        </authorList>
    </citation>
    <scope>NUCLEOTIDE SEQUENCE</scope>
    <source>
        <strain evidence="6">KCTC 42731</strain>
    </source>
</reference>
<evidence type="ECO:0000259" key="5">
    <source>
        <dbReference type="PROSITE" id="PS50931"/>
    </source>
</evidence>
<dbReference type="InterPro" id="IPR000847">
    <property type="entry name" value="LysR_HTH_N"/>
</dbReference>
<dbReference type="GO" id="GO:0003677">
    <property type="term" value="F:DNA binding"/>
    <property type="evidence" value="ECO:0007669"/>
    <property type="project" value="UniProtKB-KW"/>
</dbReference>
<dbReference type="InterPro" id="IPR037402">
    <property type="entry name" value="YidZ_PBP2"/>
</dbReference>